<name>T0RFH5_SAPDV</name>
<dbReference type="OMA" id="TIYVHAV"/>
<keyword evidence="1" id="KW-1133">Transmembrane helix</keyword>
<feature type="transmembrane region" description="Helical" evidence="1">
    <location>
        <begin position="173"/>
        <end position="193"/>
    </location>
</feature>
<dbReference type="InterPro" id="IPR019396">
    <property type="entry name" value="TM_Fragile-X-F-assoc"/>
</dbReference>
<feature type="transmembrane region" description="Helical" evidence="1">
    <location>
        <begin position="292"/>
        <end position="314"/>
    </location>
</feature>
<dbReference type="EMBL" id="JH767194">
    <property type="protein sequence ID" value="EQC28417.1"/>
    <property type="molecule type" value="Genomic_DNA"/>
</dbReference>
<keyword evidence="1" id="KW-0472">Membrane</keyword>
<sequence length="333" mass="36601">MSTSALKSIASLRSIGKATSFNDLKSTLTAPALPKETTRMIPQVTNGGGVGANLCLFILALVAATPFILVPVFVCLKLDGTVHWSWATTLIPLWICNALVLPYLYAKNMKPIKINLNTSEETPLVGKAGEKTMAEEAMESANCFVHTTRNLALLAYLTAQIFVVLRLDHVVEWHWLIVLIPYYVASVLSCEGFDLIQSLLIAAKMDGMLDSTWLLTLMPSWVGLAIFLVFLPLQTYWAFKASPDDDDDVEPKSRAFRFFLALGVFVGLVFLTSPIFIAIYRLDYAVFSTFYIALPFFVLVGGAILAGFASVFLMTSEPTTSTIYVHAVADDEC</sequence>
<dbReference type="PANTHER" id="PTHR13568:SF9">
    <property type="entry name" value="TRANSMEMBRANE PROTEIN 203"/>
    <property type="match status" value="1"/>
</dbReference>
<dbReference type="OrthoDB" id="75528at2759"/>
<evidence type="ECO:0000256" key="1">
    <source>
        <dbReference type="SAM" id="Phobius"/>
    </source>
</evidence>
<evidence type="ECO:0000313" key="3">
    <source>
        <dbReference type="Proteomes" id="UP000030762"/>
    </source>
</evidence>
<organism evidence="2 3">
    <name type="scientific">Saprolegnia diclina (strain VS20)</name>
    <dbReference type="NCBI Taxonomy" id="1156394"/>
    <lineage>
        <taxon>Eukaryota</taxon>
        <taxon>Sar</taxon>
        <taxon>Stramenopiles</taxon>
        <taxon>Oomycota</taxon>
        <taxon>Saprolegniomycetes</taxon>
        <taxon>Saprolegniales</taxon>
        <taxon>Saprolegniaceae</taxon>
        <taxon>Saprolegnia</taxon>
    </lineage>
</organism>
<reference evidence="2 3" key="1">
    <citation type="submission" date="2012-04" db="EMBL/GenBank/DDBJ databases">
        <title>The Genome Sequence of Saprolegnia declina VS20.</title>
        <authorList>
            <consortium name="The Broad Institute Genome Sequencing Platform"/>
            <person name="Russ C."/>
            <person name="Nusbaum C."/>
            <person name="Tyler B."/>
            <person name="van West P."/>
            <person name="Dieguez-Uribeondo J."/>
            <person name="de Bruijn I."/>
            <person name="Tripathy S."/>
            <person name="Jiang R."/>
            <person name="Young S.K."/>
            <person name="Zeng Q."/>
            <person name="Gargeya S."/>
            <person name="Fitzgerald M."/>
            <person name="Haas B."/>
            <person name="Abouelleil A."/>
            <person name="Alvarado L."/>
            <person name="Arachchi H.M."/>
            <person name="Berlin A."/>
            <person name="Chapman S.B."/>
            <person name="Goldberg J."/>
            <person name="Griggs A."/>
            <person name="Gujja S."/>
            <person name="Hansen M."/>
            <person name="Howarth C."/>
            <person name="Imamovic A."/>
            <person name="Larimer J."/>
            <person name="McCowen C."/>
            <person name="Montmayeur A."/>
            <person name="Murphy C."/>
            <person name="Neiman D."/>
            <person name="Pearson M."/>
            <person name="Priest M."/>
            <person name="Roberts A."/>
            <person name="Saif S."/>
            <person name="Shea T."/>
            <person name="Sisk P."/>
            <person name="Sykes S."/>
            <person name="Wortman J."/>
            <person name="Nusbaum C."/>
            <person name="Birren B."/>
        </authorList>
    </citation>
    <scope>NUCLEOTIDE SEQUENCE [LARGE SCALE GENOMIC DNA]</scope>
    <source>
        <strain evidence="2 3">VS20</strain>
    </source>
</reference>
<protein>
    <recommendedName>
        <fullName evidence="4">Transmembrane protein</fullName>
    </recommendedName>
</protein>
<dbReference type="RefSeq" id="XP_008618065.1">
    <property type="nucleotide sequence ID" value="XM_008619843.1"/>
</dbReference>
<dbReference type="AlphaFoldDB" id="T0RFH5"/>
<dbReference type="Pfam" id="PF10269">
    <property type="entry name" value="Tmemb_185A"/>
    <property type="match status" value="1"/>
</dbReference>
<accession>T0RFH5</accession>
<keyword evidence="3" id="KW-1185">Reference proteome</keyword>
<dbReference type="InParanoid" id="T0RFH5"/>
<feature type="transmembrane region" description="Helical" evidence="1">
    <location>
        <begin position="258"/>
        <end position="280"/>
    </location>
</feature>
<dbReference type="eggNOG" id="ENOG502SERA">
    <property type="taxonomic scope" value="Eukaryota"/>
</dbReference>
<proteinExistence type="predicted"/>
<gene>
    <name evidence="2" type="ORF">SDRG_13745</name>
</gene>
<evidence type="ECO:0008006" key="4">
    <source>
        <dbReference type="Google" id="ProtNLM"/>
    </source>
</evidence>
<evidence type="ECO:0000313" key="2">
    <source>
        <dbReference type="EMBL" id="EQC28417.1"/>
    </source>
</evidence>
<dbReference type="GeneID" id="19954472"/>
<feature type="transmembrane region" description="Helical" evidence="1">
    <location>
        <begin position="50"/>
        <end position="74"/>
    </location>
</feature>
<dbReference type="STRING" id="1156394.T0RFH5"/>
<feature type="transmembrane region" description="Helical" evidence="1">
    <location>
        <begin position="213"/>
        <end position="238"/>
    </location>
</feature>
<dbReference type="Proteomes" id="UP000030762">
    <property type="component" value="Unassembled WGS sequence"/>
</dbReference>
<feature type="transmembrane region" description="Helical" evidence="1">
    <location>
        <begin position="86"/>
        <end position="106"/>
    </location>
</feature>
<dbReference type="VEuPathDB" id="FungiDB:SDRG_13745"/>
<keyword evidence="1" id="KW-0812">Transmembrane</keyword>
<dbReference type="PANTHER" id="PTHR13568">
    <property type="entry name" value="FAM11A, B PROTEIN"/>
    <property type="match status" value="1"/>
</dbReference>